<dbReference type="EC" id="3.1.1.-" evidence="3"/>
<dbReference type="Proteomes" id="UP001149165">
    <property type="component" value="Unassembled WGS sequence"/>
</dbReference>
<dbReference type="AlphaFoldDB" id="A0A9W9FCL2"/>
<feature type="domain" description="Carboxylesterase type B" evidence="4">
    <location>
        <begin position="15"/>
        <end position="461"/>
    </location>
</feature>
<dbReference type="InterPro" id="IPR002018">
    <property type="entry name" value="CarbesteraseB"/>
</dbReference>
<evidence type="ECO:0000256" key="1">
    <source>
        <dbReference type="ARBA" id="ARBA00005964"/>
    </source>
</evidence>
<dbReference type="OrthoDB" id="408631at2759"/>
<evidence type="ECO:0000313" key="6">
    <source>
        <dbReference type="Proteomes" id="UP001149165"/>
    </source>
</evidence>
<dbReference type="GO" id="GO:0017000">
    <property type="term" value="P:antibiotic biosynthetic process"/>
    <property type="evidence" value="ECO:0007669"/>
    <property type="project" value="UniProtKB-ARBA"/>
</dbReference>
<proteinExistence type="inferred from homology"/>
<accession>A0A9W9FCL2</accession>
<comment type="similarity">
    <text evidence="1 3">Belongs to the type-B carboxylesterase/lipase family.</text>
</comment>
<comment type="caution">
    <text evidence="5">The sequence shown here is derived from an EMBL/GenBank/DDBJ whole genome shotgun (WGS) entry which is preliminary data.</text>
</comment>
<dbReference type="GO" id="GO:0052689">
    <property type="term" value="F:carboxylic ester hydrolase activity"/>
    <property type="evidence" value="ECO:0007669"/>
    <property type="project" value="TreeGrafter"/>
</dbReference>
<name>A0A9W9FCL2_9EURO</name>
<reference evidence="5" key="1">
    <citation type="submission" date="2022-11" db="EMBL/GenBank/DDBJ databases">
        <authorList>
            <person name="Petersen C."/>
        </authorList>
    </citation>
    <scope>NUCLEOTIDE SEQUENCE</scope>
    <source>
        <strain evidence="5">IBT 30069</strain>
    </source>
</reference>
<dbReference type="SUPFAM" id="SSF53474">
    <property type="entry name" value="alpha/beta-Hydrolases"/>
    <property type="match status" value="1"/>
</dbReference>
<dbReference type="InterPro" id="IPR050654">
    <property type="entry name" value="AChE-related_enzymes"/>
</dbReference>
<dbReference type="Gene3D" id="3.40.50.1820">
    <property type="entry name" value="alpha/beta hydrolase"/>
    <property type="match status" value="1"/>
</dbReference>
<dbReference type="EMBL" id="JAPQKH010000005">
    <property type="protein sequence ID" value="KAJ5097674.1"/>
    <property type="molecule type" value="Genomic_DNA"/>
</dbReference>
<evidence type="ECO:0000259" key="4">
    <source>
        <dbReference type="Pfam" id="PF00135"/>
    </source>
</evidence>
<dbReference type="InterPro" id="IPR029058">
    <property type="entry name" value="AB_hydrolase_fold"/>
</dbReference>
<dbReference type="PROSITE" id="PS00122">
    <property type="entry name" value="CARBOXYLESTERASE_B_1"/>
    <property type="match status" value="1"/>
</dbReference>
<dbReference type="PANTHER" id="PTHR43918">
    <property type="entry name" value="ACETYLCHOLINESTERASE"/>
    <property type="match status" value="1"/>
</dbReference>
<dbReference type="InterPro" id="IPR019826">
    <property type="entry name" value="Carboxylesterase_B_AS"/>
</dbReference>
<dbReference type="Pfam" id="PF00135">
    <property type="entry name" value="COesterase"/>
    <property type="match status" value="1"/>
</dbReference>
<organism evidence="5 6">
    <name type="scientific">Penicillium angulare</name>
    <dbReference type="NCBI Taxonomy" id="116970"/>
    <lineage>
        <taxon>Eukaryota</taxon>
        <taxon>Fungi</taxon>
        <taxon>Dikarya</taxon>
        <taxon>Ascomycota</taxon>
        <taxon>Pezizomycotina</taxon>
        <taxon>Eurotiomycetes</taxon>
        <taxon>Eurotiomycetidae</taxon>
        <taxon>Eurotiales</taxon>
        <taxon>Aspergillaceae</taxon>
        <taxon>Penicillium</taxon>
    </lineage>
</organism>
<gene>
    <name evidence="5" type="ORF">N7456_008395</name>
</gene>
<evidence type="ECO:0000256" key="2">
    <source>
        <dbReference type="ARBA" id="ARBA00022801"/>
    </source>
</evidence>
<dbReference type="PROSITE" id="PS00941">
    <property type="entry name" value="CARBOXYLESTERASE_B_2"/>
    <property type="match status" value="1"/>
</dbReference>
<dbReference type="GO" id="GO:0072330">
    <property type="term" value="P:monocarboxylic acid biosynthetic process"/>
    <property type="evidence" value="ECO:0007669"/>
    <property type="project" value="UniProtKB-ARBA"/>
</dbReference>
<dbReference type="InterPro" id="IPR019819">
    <property type="entry name" value="Carboxylesterase_B_CS"/>
</dbReference>
<dbReference type="PANTHER" id="PTHR43918:SF4">
    <property type="entry name" value="CARBOXYLIC ESTER HYDROLASE"/>
    <property type="match status" value="1"/>
</dbReference>
<reference evidence="5" key="2">
    <citation type="journal article" date="2023" name="IMA Fungus">
        <title>Comparative genomic study of the Penicillium genus elucidates a diverse pangenome and 15 lateral gene transfer events.</title>
        <authorList>
            <person name="Petersen C."/>
            <person name="Sorensen T."/>
            <person name="Nielsen M.R."/>
            <person name="Sondergaard T.E."/>
            <person name="Sorensen J.L."/>
            <person name="Fitzpatrick D.A."/>
            <person name="Frisvad J.C."/>
            <person name="Nielsen K.L."/>
        </authorList>
    </citation>
    <scope>NUCLEOTIDE SEQUENCE</scope>
    <source>
        <strain evidence="5">IBT 30069</strain>
    </source>
</reference>
<evidence type="ECO:0000313" key="5">
    <source>
        <dbReference type="EMBL" id="KAJ5097674.1"/>
    </source>
</evidence>
<protein>
    <recommendedName>
        <fullName evidence="3">Carboxylic ester hydrolase</fullName>
        <ecNumber evidence="3">3.1.1.-</ecNumber>
    </recommendedName>
</protein>
<keyword evidence="2 3" id="KW-0378">Hydrolase</keyword>
<sequence length="517" mass="56586">MYPPQQILAPAAVNPTMTIASGVVIGTTQTLPSATGVANAYLGIPFAISPPERFAPPKEPEPWPYPLYAQEFSPACLQVFADFNAMPPSDFSSPEESTKKVTGEEDCLYLNIWTPQNASSDLSVMLWIHGGNLAWGFASDPVLNGTSLAIEENIIVVTINYRLSIFGFSNSPEIPLENQNAGFLDQRLALDWVQKNIHNFGGNASKVTVVGQSAGAYSVQQLLASPPNPLPYRAAIIESFARGLPGNGTEAYLNVSNHFNCTNLACLRDLPSEAIRKYAFEAGLNFPPTYDNDTCVQNLTAQVDSGNFARVPFVLGSTRDELSEMVYYLSAEETDPVNVTWERVSDKLVSTGLQHELYASQLYSQLGHEPSTYAEVVRLATDIVFTCPTGAFGNYTADEGFENRRFRWSAPVRGDRIIDYLGALHGSEVPAVFGTYPRDVPSETAALTRYTQKGWSNFVKNLEVGPDFELSKGHDKHAYLNDIGFNGSCGGEQRPVYLVDELCESLLPIADLLGYGW</sequence>
<keyword evidence="6" id="KW-1185">Reference proteome</keyword>
<evidence type="ECO:0000256" key="3">
    <source>
        <dbReference type="RuleBase" id="RU361235"/>
    </source>
</evidence>